<dbReference type="EMBL" id="AP035881">
    <property type="protein sequence ID" value="BFP45126.1"/>
    <property type="molecule type" value="Genomic_DNA"/>
</dbReference>
<dbReference type="GO" id="GO:0030151">
    <property type="term" value="F:molybdenum ion binding"/>
    <property type="evidence" value="ECO:0007669"/>
    <property type="project" value="InterPro"/>
</dbReference>
<dbReference type="AlphaFoldDB" id="A0AB33JPH8"/>
<reference evidence="3" key="1">
    <citation type="submission" date="2024-07" db="EMBL/GenBank/DDBJ databases">
        <title>Complete genome sequences of cellulolytic bacteria, Kitasatospora sp. CMC57 and Streptomyces sp. CMC78, isolated from Japanese agricultural soil.</title>
        <authorList>
            <person name="Hashimoto T."/>
            <person name="Ito M."/>
            <person name="Iwamoto M."/>
            <person name="Fukahori D."/>
            <person name="Shoda T."/>
            <person name="Sakoda M."/>
            <person name="Morohoshi T."/>
            <person name="Mitsuboshi M."/>
            <person name="Nishizawa T."/>
        </authorList>
    </citation>
    <scope>NUCLEOTIDE SEQUENCE</scope>
    <source>
        <strain evidence="3">CMC57</strain>
    </source>
</reference>
<feature type="domain" description="MOSC" evidence="2">
    <location>
        <begin position="1"/>
        <end position="70"/>
    </location>
</feature>
<feature type="region of interest" description="Disordered" evidence="1">
    <location>
        <begin position="31"/>
        <end position="70"/>
    </location>
</feature>
<name>A0AB33JPH8_9ACTN</name>
<organism evidence="3">
    <name type="scientific">Kitasatospora sp. CMC57</name>
    <dbReference type="NCBI Taxonomy" id="3231513"/>
    <lineage>
        <taxon>Bacteria</taxon>
        <taxon>Bacillati</taxon>
        <taxon>Actinomycetota</taxon>
        <taxon>Actinomycetes</taxon>
        <taxon>Kitasatosporales</taxon>
        <taxon>Streptomycetaceae</taxon>
        <taxon>Kitasatospora</taxon>
    </lineage>
</organism>
<dbReference type="InterPro" id="IPR005302">
    <property type="entry name" value="MoCF_Sase_C"/>
</dbReference>
<proteinExistence type="predicted"/>
<evidence type="ECO:0000259" key="2">
    <source>
        <dbReference type="PROSITE" id="PS51340"/>
    </source>
</evidence>
<sequence length="70" mass="7745">MIHPDEGPPHATISMVDGHPVHLTTTALLAALNHHHTQDHPTTEPQAGRLPMSRFRPNLVVGTEPWEEDT</sequence>
<accession>A0AB33JPH8</accession>
<evidence type="ECO:0000313" key="3">
    <source>
        <dbReference type="EMBL" id="BFP45126.1"/>
    </source>
</evidence>
<dbReference type="RefSeq" id="WP_407987658.1">
    <property type="nucleotide sequence ID" value="NZ_AP035881.2"/>
</dbReference>
<dbReference type="PROSITE" id="PS51340">
    <property type="entry name" value="MOSC"/>
    <property type="match status" value="1"/>
</dbReference>
<evidence type="ECO:0000256" key="1">
    <source>
        <dbReference type="SAM" id="MobiDB-lite"/>
    </source>
</evidence>
<dbReference type="GO" id="GO:0003824">
    <property type="term" value="F:catalytic activity"/>
    <property type="evidence" value="ECO:0007669"/>
    <property type="project" value="InterPro"/>
</dbReference>
<dbReference type="GO" id="GO:0030170">
    <property type="term" value="F:pyridoxal phosphate binding"/>
    <property type="evidence" value="ECO:0007669"/>
    <property type="project" value="InterPro"/>
</dbReference>
<gene>
    <name evidence="3" type="ORF">KCMC57_14940</name>
</gene>
<protein>
    <recommendedName>
        <fullName evidence="2">MOSC domain-containing protein</fullName>
    </recommendedName>
</protein>